<feature type="domain" description="RING-type" evidence="5">
    <location>
        <begin position="225"/>
        <end position="263"/>
    </location>
</feature>
<keyword evidence="2 4" id="KW-0863">Zinc-finger</keyword>
<dbReference type="Pfam" id="PF13923">
    <property type="entry name" value="zf-C3HC4_2"/>
    <property type="match status" value="1"/>
</dbReference>
<accession>A0ABR3G9M3</accession>
<dbReference type="PROSITE" id="PS00518">
    <property type="entry name" value="ZF_RING_1"/>
    <property type="match status" value="1"/>
</dbReference>
<evidence type="ECO:0000256" key="2">
    <source>
        <dbReference type="ARBA" id="ARBA00022771"/>
    </source>
</evidence>
<comment type="caution">
    <text evidence="7">The sequence shown here is derived from an EMBL/GenBank/DDBJ whole genome shotgun (WGS) entry which is preliminary data.</text>
</comment>
<dbReference type="SMART" id="SM00464">
    <property type="entry name" value="LON"/>
    <property type="match status" value="1"/>
</dbReference>
<evidence type="ECO:0000256" key="3">
    <source>
        <dbReference type="ARBA" id="ARBA00022833"/>
    </source>
</evidence>
<dbReference type="SUPFAM" id="SSF88697">
    <property type="entry name" value="PUA domain-like"/>
    <property type="match status" value="1"/>
</dbReference>
<dbReference type="InterPro" id="IPR013083">
    <property type="entry name" value="Znf_RING/FYVE/PHD"/>
</dbReference>
<dbReference type="PROSITE" id="PS50089">
    <property type="entry name" value="ZF_RING_2"/>
    <property type="match status" value="1"/>
</dbReference>
<evidence type="ECO:0000313" key="8">
    <source>
        <dbReference type="Proteomes" id="UP001447188"/>
    </source>
</evidence>
<keyword evidence="1" id="KW-0479">Metal-binding</keyword>
<sequence>MHQSPHDWAKGSTTHTANTDDVVMEKLLALGEYSGEIGSDGFYDARAIVRLTQCLVCSLPLQHPRTLPCGNSICLRCLPQFYPRQNISYPGLPSRQDGFQCPFPECQKEHSVADCTLDVTLSKVMEIFERELGSCQSEEMPVEVKEILDPELSDFESDGGECGERKWTVDGGRLVAIYTLIKRGELYYDTDVTCVSLASDHRDSAVLDREVLQTLKAKITSEVECQVCYGLFLDPITTYCGHTFCRKCLERVLDHSRDCPACRRRLHLPNVLPAQSSNKRLTELLVSLCSEALAHRATVVAIEEMAGSDDDDLTTPLFVCTASYPGMPTPLHIFEPRYRLMIRRVCENGTRRFGMLLPNRSGQLQGELGAAPFMQYGTMLQIEGANMYPDGRSDIWTVGVSRFRVKRWGIRDDYIVSDIERVEDIPILEEEALEALETSLRIQMSSQDLLPPWTRLSTQSLLQIGHNFVDQMQAISAPWLHENNILAFGQRPDDPAMFPYWLASVLPVAENEKYRLLVCTSVRERLKMVVGWIKKIESHRWFCSATCAIV</sequence>
<keyword evidence="8" id="KW-1185">Reference proteome</keyword>
<dbReference type="Proteomes" id="UP001447188">
    <property type="component" value="Unassembled WGS sequence"/>
</dbReference>
<dbReference type="Pfam" id="PF02190">
    <property type="entry name" value="LON_substr_bdg"/>
    <property type="match status" value="1"/>
</dbReference>
<feature type="domain" description="Lon N-terminal" evidence="6">
    <location>
        <begin position="312"/>
        <end position="537"/>
    </location>
</feature>
<protein>
    <recommendedName>
        <fullName evidence="9">ATP-dependent protease</fullName>
    </recommendedName>
</protein>
<evidence type="ECO:0000259" key="5">
    <source>
        <dbReference type="PROSITE" id="PS50089"/>
    </source>
</evidence>
<evidence type="ECO:0000313" key="7">
    <source>
        <dbReference type="EMBL" id="KAL0632653.1"/>
    </source>
</evidence>
<name>A0ABR3G9M3_9PEZI</name>
<dbReference type="Gene3D" id="1.20.58.1480">
    <property type="match status" value="1"/>
</dbReference>
<dbReference type="Gene3D" id="3.30.40.10">
    <property type="entry name" value="Zinc/RING finger domain, C3HC4 (zinc finger)"/>
    <property type="match status" value="2"/>
</dbReference>
<dbReference type="InterPro" id="IPR015947">
    <property type="entry name" value="PUA-like_sf"/>
</dbReference>
<evidence type="ECO:0000256" key="1">
    <source>
        <dbReference type="ARBA" id="ARBA00022723"/>
    </source>
</evidence>
<gene>
    <name evidence="7" type="ORF">Q9L58_008458</name>
</gene>
<dbReference type="PANTHER" id="PTHR23327:SF42">
    <property type="entry name" value="LON PEPTIDASE N-TERMINAL DOMAIN AND RING FINGER PROTEIN C14F5.10C"/>
    <property type="match status" value="1"/>
</dbReference>
<dbReference type="CDD" id="cd16514">
    <property type="entry name" value="RING-HC_LONFs_rpt2"/>
    <property type="match status" value="1"/>
</dbReference>
<reference evidence="7 8" key="1">
    <citation type="submission" date="2024-02" db="EMBL/GenBank/DDBJ databases">
        <title>Discinaceae phylogenomics.</title>
        <authorList>
            <person name="Dirks A.C."/>
            <person name="James T.Y."/>
        </authorList>
    </citation>
    <scope>NUCLEOTIDE SEQUENCE [LARGE SCALE GENOMIC DNA]</scope>
    <source>
        <strain evidence="7 8">ACD0624</strain>
    </source>
</reference>
<dbReference type="SMART" id="SM00184">
    <property type="entry name" value="RING"/>
    <property type="match status" value="2"/>
</dbReference>
<dbReference type="InterPro" id="IPR017907">
    <property type="entry name" value="Znf_RING_CS"/>
</dbReference>
<dbReference type="InterPro" id="IPR046336">
    <property type="entry name" value="Lon_prtase_N_sf"/>
</dbReference>
<evidence type="ECO:0008006" key="9">
    <source>
        <dbReference type="Google" id="ProtNLM"/>
    </source>
</evidence>
<keyword evidence="3" id="KW-0862">Zinc</keyword>
<dbReference type="InterPro" id="IPR003111">
    <property type="entry name" value="Lon_prtase_N"/>
</dbReference>
<dbReference type="PANTHER" id="PTHR23327">
    <property type="entry name" value="RING FINGER PROTEIN 127"/>
    <property type="match status" value="1"/>
</dbReference>
<organism evidence="7 8">
    <name type="scientific">Discina gigas</name>
    <dbReference type="NCBI Taxonomy" id="1032678"/>
    <lineage>
        <taxon>Eukaryota</taxon>
        <taxon>Fungi</taxon>
        <taxon>Dikarya</taxon>
        <taxon>Ascomycota</taxon>
        <taxon>Pezizomycotina</taxon>
        <taxon>Pezizomycetes</taxon>
        <taxon>Pezizales</taxon>
        <taxon>Discinaceae</taxon>
        <taxon>Discina</taxon>
    </lineage>
</organism>
<dbReference type="Gene3D" id="2.30.130.40">
    <property type="entry name" value="LON domain-like"/>
    <property type="match status" value="1"/>
</dbReference>
<evidence type="ECO:0000256" key="4">
    <source>
        <dbReference type="PROSITE-ProRule" id="PRU00175"/>
    </source>
</evidence>
<dbReference type="EMBL" id="JBBBZM010000158">
    <property type="protein sequence ID" value="KAL0632653.1"/>
    <property type="molecule type" value="Genomic_DNA"/>
</dbReference>
<evidence type="ECO:0000259" key="6">
    <source>
        <dbReference type="PROSITE" id="PS51787"/>
    </source>
</evidence>
<dbReference type="InterPro" id="IPR001841">
    <property type="entry name" value="Znf_RING"/>
</dbReference>
<dbReference type="SUPFAM" id="SSF57850">
    <property type="entry name" value="RING/U-box"/>
    <property type="match status" value="2"/>
</dbReference>
<proteinExistence type="predicted"/>
<dbReference type="PROSITE" id="PS51787">
    <property type="entry name" value="LON_N"/>
    <property type="match status" value="1"/>
</dbReference>